<evidence type="ECO:0008006" key="4">
    <source>
        <dbReference type="Google" id="ProtNLM"/>
    </source>
</evidence>
<organism evidence="2 3">
    <name type="scientific">Tangfeifania diversioriginum</name>
    <dbReference type="NCBI Taxonomy" id="1168035"/>
    <lineage>
        <taxon>Bacteria</taxon>
        <taxon>Pseudomonadati</taxon>
        <taxon>Bacteroidota</taxon>
        <taxon>Bacteroidia</taxon>
        <taxon>Marinilabiliales</taxon>
        <taxon>Prolixibacteraceae</taxon>
        <taxon>Tangfeifania</taxon>
    </lineage>
</organism>
<gene>
    <name evidence="2" type="ORF">SAMN05444280_13621</name>
</gene>
<accession>A0A1M6MV01</accession>
<dbReference type="OrthoDB" id="1491239at2"/>
<dbReference type="Proteomes" id="UP000184050">
    <property type="component" value="Unassembled WGS sequence"/>
</dbReference>
<protein>
    <recommendedName>
        <fullName evidence="4">Long-chain fatty acid transport protein</fullName>
    </recommendedName>
</protein>
<sequence length="430" mass="48746">MGRFRSVSLLTGLLLFPVFLFAQFNNNTTSPYSRFGLGDLQPYSFGRTTAMGGASLASRNNQQINTSNPASYTSVDSLSFLFEFGVYGKFSRYSNDINEMEANDINFRYFAMNFQITNWLATSLGLTPYSDVGYNVQVAENVENAGNVLYSYFGEGSLSKAYLGVAVEPIKNVSVGANFNYMFGTLNRNAEVNFLDERDFYNIQKYEAVRMRDFNLNFGAQATIPLKEEQHLVLAAVLETQPKLTGFYSDLSSKYLTYTIGTSTNTDQDTLNFQSEDESTIQLPLSYGFGVSYVRENSLEVNFDYYHQAWSKAKFFGSVDPVLTDLDKFALGAEWIPDRFSIRSYLNRIAYRAGVKYEKSYLMLNNQQINDFGISFGVGLPVYRSNSTINISAELGKRGTKQHNLVLENYAKVNLSVNLYDLWFIQRRFD</sequence>
<keyword evidence="1" id="KW-0732">Signal</keyword>
<evidence type="ECO:0000313" key="3">
    <source>
        <dbReference type="Proteomes" id="UP000184050"/>
    </source>
</evidence>
<dbReference type="RefSeq" id="WP_073172871.1">
    <property type="nucleotide sequence ID" value="NZ_FQZE01000036.1"/>
</dbReference>
<dbReference type="SUPFAM" id="SSF56935">
    <property type="entry name" value="Porins"/>
    <property type="match status" value="1"/>
</dbReference>
<reference evidence="2 3" key="1">
    <citation type="submission" date="2016-11" db="EMBL/GenBank/DDBJ databases">
        <authorList>
            <person name="Jaros S."/>
            <person name="Januszkiewicz K."/>
            <person name="Wedrychowicz H."/>
        </authorList>
    </citation>
    <scope>NUCLEOTIDE SEQUENCE [LARGE SCALE GENOMIC DNA]</scope>
    <source>
        <strain evidence="2 3">DSM 27063</strain>
    </source>
</reference>
<feature type="chain" id="PRO_5009919609" description="Long-chain fatty acid transport protein" evidence="1">
    <location>
        <begin position="23"/>
        <end position="430"/>
    </location>
</feature>
<name>A0A1M6MV01_9BACT</name>
<evidence type="ECO:0000256" key="1">
    <source>
        <dbReference type="SAM" id="SignalP"/>
    </source>
</evidence>
<feature type="signal peptide" evidence="1">
    <location>
        <begin position="1"/>
        <end position="22"/>
    </location>
</feature>
<proteinExistence type="predicted"/>
<dbReference type="EMBL" id="FQZE01000036">
    <property type="protein sequence ID" value="SHJ87252.1"/>
    <property type="molecule type" value="Genomic_DNA"/>
</dbReference>
<dbReference type="STRING" id="1168035.SAMN05444280_13621"/>
<dbReference type="Gene3D" id="2.40.160.60">
    <property type="entry name" value="Outer membrane protein transport protein (OMPP1/FadL/TodX)"/>
    <property type="match status" value="1"/>
</dbReference>
<dbReference type="AlphaFoldDB" id="A0A1M6MV01"/>
<keyword evidence="3" id="KW-1185">Reference proteome</keyword>
<evidence type="ECO:0000313" key="2">
    <source>
        <dbReference type="EMBL" id="SHJ87252.1"/>
    </source>
</evidence>